<reference evidence="7" key="3">
    <citation type="submission" date="2015-06" db="UniProtKB">
        <authorList>
            <consortium name="EnsemblMetazoa"/>
        </authorList>
    </citation>
    <scope>IDENTIFICATION</scope>
</reference>
<dbReference type="InterPro" id="IPR001841">
    <property type="entry name" value="Znf_RING"/>
</dbReference>
<sequence length="588" mass="66383">MDIREMTFQNVLDTVLKPAGVKVGGFPEELFLDLSESDKESLTCGICFLIVNDCRQCDNKHLFCHTCVFAWSMTFGENSQKCPMCRCPQTEYLTTKEVNRILDDKRVQCYEDTCRFRSPLKIFLMHSHGKAKFSNVHVDFSRLHPPRSQARNPGNRVERAVGIRSQLQQGRVMIHQMMTLLHLEMQLRQQALNSYQEAQDPMRRIQRLDEVLALNEQLNEVGGILSGLLTTPLSRLSNNDESDLNGTLSDMGASLRRGLINRPSVIQGLNDPALLQRAGESMRDGLRRLRTPDNEADNTPRRTPETDTGERRFENTPFITERSNRFSRQTESPSESSTPPSTPREHVLISRAREPSRQILRSQEPTTPRMPQPTQSGESSLGVHVALPPIASPQSETPTIEETSDEPRIIPEGSGILQRVMRDVRQQNTPRRSSNTLTASLTENTRQQEPNARETQQSSLSRHRPLSRISSSLAENLPHDATNPGQDRLVATRRQPSASSSSSTRRLAQRSSQPARTLSQSRTTSRSSVTPQPPITSQRGSRTSSISQRASRTNETGQQSRTPLIRARRRSEIQEQIRFGRRGSKDNQ</sequence>
<dbReference type="EnsemblMetazoa" id="CapteT202832">
    <property type="protein sequence ID" value="CapteP202832"/>
    <property type="gene ID" value="CapteG202832"/>
</dbReference>
<organism evidence="6">
    <name type="scientific">Capitella teleta</name>
    <name type="common">Polychaete worm</name>
    <dbReference type="NCBI Taxonomy" id="283909"/>
    <lineage>
        <taxon>Eukaryota</taxon>
        <taxon>Metazoa</taxon>
        <taxon>Spiralia</taxon>
        <taxon>Lophotrochozoa</taxon>
        <taxon>Annelida</taxon>
        <taxon>Polychaeta</taxon>
        <taxon>Sedentaria</taxon>
        <taxon>Scolecida</taxon>
        <taxon>Capitellidae</taxon>
        <taxon>Capitella</taxon>
    </lineage>
</organism>
<dbReference type="Proteomes" id="UP000014760">
    <property type="component" value="Unassembled WGS sequence"/>
</dbReference>
<keyword evidence="8" id="KW-1185">Reference proteome</keyword>
<feature type="compositionally biased region" description="Polar residues" evidence="4">
    <location>
        <begin position="426"/>
        <end position="460"/>
    </location>
</feature>
<feature type="domain" description="RING-type" evidence="5">
    <location>
        <begin position="44"/>
        <end position="86"/>
    </location>
</feature>
<evidence type="ECO:0000313" key="8">
    <source>
        <dbReference type="Proteomes" id="UP000014760"/>
    </source>
</evidence>
<dbReference type="Gene3D" id="3.30.40.10">
    <property type="entry name" value="Zinc/RING finger domain, C3HC4 (zinc finger)"/>
    <property type="match status" value="1"/>
</dbReference>
<dbReference type="SUPFAM" id="SSF57850">
    <property type="entry name" value="RING/U-box"/>
    <property type="match status" value="1"/>
</dbReference>
<feature type="compositionally biased region" description="Polar residues" evidence="4">
    <location>
        <begin position="392"/>
        <end position="401"/>
    </location>
</feature>
<dbReference type="AlphaFoldDB" id="R7T998"/>
<reference evidence="8" key="1">
    <citation type="submission" date="2012-12" db="EMBL/GenBank/DDBJ databases">
        <authorList>
            <person name="Hellsten U."/>
            <person name="Grimwood J."/>
            <person name="Chapman J.A."/>
            <person name="Shapiro H."/>
            <person name="Aerts A."/>
            <person name="Otillar R.P."/>
            <person name="Terry A.Y."/>
            <person name="Boore J.L."/>
            <person name="Simakov O."/>
            <person name="Marletaz F."/>
            <person name="Cho S.-J."/>
            <person name="Edsinger-Gonzales E."/>
            <person name="Havlak P."/>
            <person name="Kuo D.-H."/>
            <person name="Larsson T."/>
            <person name="Lv J."/>
            <person name="Arendt D."/>
            <person name="Savage R."/>
            <person name="Osoegawa K."/>
            <person name="de Jong P."/>
            <person name="Lindberg D.R."/>
            <person name="Seaver E.C."/>
            <person name="Weisblat D.A."/>
            <person name="Putnam N.H."/>
            <person name="Grigoriev I.V."/>
            <person name="Rokhsar D.S."/>
        </authorList>
    </citation>
    <scope>NUCLEOTIDE SEQUENCE</scope>
    <source>
        <strain evidence="8">I ESC-2004</strain>
    </source>
</reference>
<name>R7T998_CAPTE</name>
<dbReference type="OrthoDB" id="6105938at2759"/>
<keyword evidence="1 3" id="KW-0479">Metal-binding</keyword>
<dbReference type="EMBL" id="AMQN01015574">
    <property type="status" value="NOT_ANNOTATED_CDS"/>
    <property type="molecule type" value="Genomic_DNA"/>
</dbReference>
<feature type="region of interest" description="Disordered" evidence="4">
    <location>
        <begin position="282"/>
        <end position="588"/>
    </location>
</feature>
<feature type="compositionally biased region" description="Low complexity" evidence="4">
    <location>
        <begin position="492"/>
        <end position="528"/>
    </location>
</feature>
<evidence type="ECO:0000259" key="5">
    <source>
        <dbReference type="PROSITE" id="PS50089"/>
    </source>
</evidence>
<feature type="compositionally biased region" description="Basic and acidic residues" evidence="4">
    <location>
        <begin position="343"/>
        <end position="356"/>
    </location>
</feature>
<evidence type="ECO:0000256" key="3">
    <source>
        <dbReference type="PROSITE-ProRule" id="PRU00175"/>
    </source>
</evidence>
<reference evidence="6 8" key="2">
    <citation type="journal article" date="2013" name="Nature">
        <title>Insights into bilaterian evolution from three spiralian genomes.</title>
        <authorList>
            <person name="Simakov O."/>
            <person name="Marletaz F."/>
            <person name="Cho S.J."/>
            <person name="Edsinger-Gonzales E."/>
            <person name="Havlak P."/>
            <person name="Hellsten U."/>
            <person name="Kuo D.H."/>
            <person name="Larsson T."/>
            <person name="Lv J."/>
            <person name="Arendt D."/>
            <person name="Savage R."/>
            <person name="Osoegawa K."/>
            <person name="de Jong P."/>
            <person name="Grimwood J."/>
            <person name="Chapman J.A."/>
            <person name="Shapiro H."/>
            <person name="Aerts A."/>
            <person name="Otillar R.P."/>
            <person name="Terry A.Y."/>
            <person name="Boore J.L."/>
            <person name="Grigoriev I.V."/>
            <person name="Lindberg D.R."/>
            <person name="Seaver E.C."/>
            <person name="Weisblat D.A."/>
            <person name="Putnam N.H."/>
            <person name="Rokhsar D.S."/>
        </authorList>
    </citation>
    <scope>NUCLEOTIDE SEQUENCE</scope>
    <source>
        <strain evidence="6 8">I ESC-2004</strain>
    </source>
</reference>
<feature type="compositionally biased region" description="Low complexity" evidence="4">
    <location>
        <begin position="330"/>
        <end position="339"/>
    </location>
</feature>
<feature type="compositionally biased region" description="Polar residues" evidence="4">
    <location>
        <begin position="535"/>
        <end position="562"/>
    </location>
</feature>
<proteinExistence type="predicted"/>
<evidence type="ECO:0000256" key="1">
    <source>
        <dbReference type="ARBA" id="ARBA00022771"/>
    </source>
</evidence>
<dbReference type="EMBL" id="KB312031">
    <property type="protein sequence ID" value="ELT87980.1"/>
    <property type="molecule type" value="Genomic_DNA"/>
</dbReference>
<keyword evidence="2" id="KW-0862">Zinc</keyword>
<keyword evidence="1 3" id="KW-0863">Zinc-finger</keyword>
<evidence type="ECO:0000313" key="6">
    <source>
        <dbReference type="EMBL" id="ELT87980.1"/>
    </source>
</evidence>
<feature type="compositionally biased region" description="Basic and acidic residues" evidence="4">
    <location>
        <begin position="282"/>
        <end position="314"/>
    </location>
</feature>
<evidence type="ECO:0000256" key="2">
    <source>
        <dbReference type="ARBA" id="ARBA00022833"/>
    </source>
</evidence>
<evidence type="ECO:0000313" key="7">
    <source>
        <dbReference type="EnsemblMetazoa" id="CapteP202832"/>
    </source>
</evidence>
<evidence type="ECO:0000256" key="4">
    <source>
        <dbReference type="SAM" id="MobiDB-lite"/>
    </source>
</evidence>
<gene>
    <name evidence="6" type="ORF">CAPTEDRAFT_202832</name>
</gene>
<protein>
    <recommendedName>
        <fullName evidence="5">RING-type domain-containing protein</fullName>
    </recommendedName>
</protein>
<dbReference type="GO" id="GO:0008270">
    <property type="term" value="F:zinc ion binding"/>
    <property type="evidence" value="ECO:0007669"/>
    <property type="project" value="UniProtKB-KW"/>
</dbReference>
<dbReference type="InterPro" id="IPR013083">
    <property type="entry name" value="Znf_RING/FYVE/PHD"/>
</dbReference>
<accession>R7T998</accession>
<dbReference type="HOGENOM" id="CLU_464023_0_0_1"/>
<dbReference type="PROSITE" id="PS50089">
    <property type="entry name" value="ZF_RING_2"/>
    <property type="match status" value="1"/>
</dbReference>